<organism evidence="3 4">
    <name type="scientific">Methanobrevibacter filiformis</name>
    <dbReference type="NCBI Taxonomy" id="55758"/>
    <lineage>
        <taxon>Archaea</taxon>
        <taxon>Methanobacteriati</taxon>
        <taxon>Methanobacteriota</taxon>
        <taxon>Methanomada group</taxon>
        <taxon>Methanobacteria</taxon>
        <taxon>Methanobacteriales</taxon>
        <taxon>Methanobacteriaceae</taxon>
        <taxon>Methanobrevibacter</taxon>
    </lineage>
</organism>
<dbReference type="EMBL" id="LWMT01000083">
    <property type="protein sequence ID" value="KZX15899.1"/>
    <property type="molecule type" value="Genomic_DNA"/>
</dbReference>
<evidence type="ECO:0000313" key="3">
    <source>
        <dbReference type="EMBL" id="KZX15899.1"/>
    </source>
</evidence>
<feature type="region of interest" description="Disordered" evidence="1">
    <location>
        <begin position="51"/>
        <end position="134"/>
    </location>
</feature>
<evidence type="ECO:0000313" key="4">
    <source>
        <dbReference type="Proteomes" id="UP000077066"/>
    </source>
</evidence>
<gene>
    <name evidence="3" type="ORF">MBFIL_05750</name>
</gene>
<dbReference type="AlphaFoldDB" id="A0A166DS80"/>
<feature type="compositionally biased region" description="Low complexity" evidence="1">
    <location>
        <begin position="95"/>
        <end position="115"/>
    </location>
</feature>
<dbReference type="PATRIC" id="fig|55758.3.peg.646"/>
<evidence type="ECO:0000256" key="2">
    <source>
        <dbReference type="SAM" id="Phobius"/>
    </source>
</evidence>
<sequence length="134" mass="14044">MNQEKLGQFVVIFAVAIIAFGLSSCAAFFTGDSIPVDNLFNFSNITGDLGNNNDGININLSNIGQEKNASTKNTSNTINTKKVNQSKNTNEKVIKSPTKNTTSSSSGNNPTGGSSDESNNGKTGQTDTGSEETD</sequence>
<evidence type="ECO:0008006" key="5">
    <source>
        <dbReference type="Google" id="ProtNLM"/>
    </source>
</evidence>
<protein>
    <recommendedName>
        <fullName evidence="5">Lipoprotein</fullName>
    </recommendedName>
</protein>
<keyword evidence="4" id="KW-1185">Reference proteome</keyword>
<feature type="compositionally biased region" description="Polar residues" evidence="1">
    <location>
        <begin position="116"/>
        <end position="128"/>
    </location>
</feature>
<keyword evidence="2" id="KW-0472">Membrane</keyword>
<name>A0A166DS80_9EURY</name>
<proteinExistence type="predicted"/>
<comment type="caution">
    <text evidence="3">The sequence shown here is derived from an EMBL/GenBank/DDBJ whole genome shotgun (WGS) entry which is preliminary data.</text>
</comment>
<dbReference type="PROSITE" id="PS51257">
    <property type="entry name" value="PROKAR_LIPOPROTEIN"/>
    <property type="match status" value="1"/>
</dbReference>
<evidence type="ECO:0000256" key="1">
    <source>
        <dbReference type="SAM" id="MobiDB-lite"/>
    </source>
</evidence>
<feature type="compositionally biased region" description="Low complexity" evidence="1">
    <location>
        <begin position="51"/>
        <end position="82"/>
    </location>
</feature>
<reference evidence="3 4" key="1">
    <citation type="submission" date="2016-04" db="EMBL/GenBank/DDBJ databases">
        <title>Genome sequence of Methanobrevibacter filiformis DSM 11501.</title>
        <authorList>
            <person name="Poehlein A."/>
            <person name="Seedorf H."/>
            <person name="Daniel R."/>
        </authorList>
    </citation>
    <scope>NUCLEOTIDE SEQUENCE [LARGE SCALE GENOMIC DNA]</scope>
    <source>
        <strain evidence="3 4">DSM 11501</strain>
    </source>
</reference>
<feature type="transmembrane region" description="Helical" evidence="2">
    <location>
        <begin position="6"/>
        <end position="29"/>
    </location>
</feature>
<dbReference type="Proteomes" id="UP000077066">
    <property type="component" value="Unassembled WGS sequence"/>
</dbReference>
<keyword evidence="2" id="KW-0812">Transmembrane</keyword>
<accession>A0A166DS80</accession>
<keyword evidence="2" id="KW-1133">Transmembrane helix</keyword>
<dbReference type="RefSeq" id="WP_066971329.1">
    <property type="nucleotide sequence ID" value="NZ_LWMT01000083.1"/>
</dbReference>